<dbReference type="AlphaFoldDB" id="A0A174MVV2"/>
<accession>A0A174MVV2</accession>
<dbReference type="EMBL" id="CZAB01000032">
    <property type="protein sequence ID" value="CUP38827.1"/>
    <property type="molecule type" value="Genomic_DNA"/>
</dbReference>
<dbReference type="InterPro" id="IPR036291">
    <property type="entry name" value="NAD(P)-bd_dom_sf"/>
</dbReference>
<dbReference type="Gene3D" id="2.60.120.10">
    <property type="entry name" value="Jelly Rolls"/>
    <property type="match status" value="1"/>
</dbReference>
<sequence length="388" mass="44523">MNILVTGAKGFIGKNLIATLNNIRDGKDKSFKINPNFNIFEYDVDTNPELLELYCKEADFVYHLAGVNRPEKTEDFMRGNFGFSEDLLYRLEKYDNTCPVMLSSSIQAELDNPYGKSKRAGEDLFFRHGMKTGAKVYVYRFTNVFGKWCRPNYNSVIATFCHNITHGLPIQVNDPSVNLNLVYIDDVTEELLRALSGYPSYSDRKFCFVPVTYSVNLGMIAELLYSFHDSRQNKSIPDMTEEGFIKKLYSTYLSYLPENEFSYPLKMNIDERGSFTEFIRTQDRGQISVNIVKPGVTKGNHWHHSKNEKFVAVSGKALIQFRRIDSEHVIEYHVSGDRLEVVDIPVGYTHNIINEGSADLVTIMWCNECFNPEKPDTYYLKVEGDVHG</sequence>
<evidence type="ECO:0000313" key="3">
    <source>
        <dbReference type="EMBL" id="CUP38827.1"/>
    </source>
</evidence>
<dbReference type="Proteomes" id="UP000095512">
    <property type="component" value="Unassembled WGS sequence"/>
</dbReference>
<protein>
    <submittedName>
        <fullName evidence="3">NAD-dependent epimerase/dehydratase</fullName>
    </submittedName>
</protein>
<dbReference type="InterPro" id="IPR011051">
    <property type="entry name" value="RmlC_Cupin_sf"/>
</dbReference>
<dbReference type="SUPFAM" id="SSF51735">
    <property type="entry name" value="NAD(P)-binding Rossmann-fold domains"/>
    <property type="match status" value="1"/>
</dbReference>
<dbReference type="InterPro" id="IPR050177">
    <property type="entry name" value="Lipid_A_modif_metabolic_enz"/>
</dbReference>
<evidence type="ECO:0000259" key="1">
    <source>
        <dbReference type="Pfam" id="PF01370"/>
    </source>
</evidence>
<feature type="domain" description="Capsular polysaccharide assembling protein CapF C-terminal" evidence="2">
    <location>
        <begin position="269"/>
        <end position="378"/>
    </location>
</feature>
<dbReference type="InterPro" id="IPR014710">
    <property type="entry name" value="RmlC-like_jellyroll"/>
</dbReference>
<dbReference type="InterPro" id="IPR001509">
    <property type="entry name" value="Epimerase_deHydtase"/>
</dbReference>
<feature type="domain" description="NAD-dependent epimerase/dehydratase" evidence="1">
    <location>
        <begin position="3"/>
        <end position="196"/>
    </location>
</feature>
<gene>
    <name evidence="3" type="ORF">ERS852480_03222</name>
</gene>
<dbReference type="CDD" id="cd05261">
    <property type="entry name" value="CAPF_like_SDR_e"/>
    <property type="match status" value="1"/>
</dbReference>
<name>A0A174MVV2_9FIRM</name>
<dbReference type="InterPro" id="IPR029303">
    <property type="entry name" value="CapF_C"/>
</dbReference>
<dbReference type="Pfam" id="PF01370">
    <property type="entry name" value="Epimerase"/>
    <property type="match status" value="1"/>
</dbReference>
<proteinExistence type="predicted"/>
<evidence type="ECO:0000313" key="4">
    <source>
        <dbReference type="Proteomes" id="UP000095512"/>
    </source>
</evidence>
<evidence type="ECO:0000259" key="2">
    <source>
        <dbReference type="Pfam" id="PF14667"/>
    </source>
</evidence>
<organism evidence="3 4">
    <name type="scientific">Enterocloster clostridioformis</name>
    <dbReference type="NCBI Taxonomy" id="1531"/>
    <lineage>
        <taxon>Bacteria</taxon>
        <taxon>Bacillati</taxon>
        <taxon>Bacillota</taxon>
        <taxon>Clostridia</taxon>
        <taxon>Lachnospirales</taxon>
        <taxon>Lachnospiraceae</taxon>
        <taxon>Enterocloster</taxon>
    </lineage>
</organism>
<dbReference type="CDD" id="cd07007">
    <property type="entry name" value="cupin_CapF-like_C"/>
    <property type="match status" value="1"/>
</dbReference>
<dbReference type="PANTHER" id="PTHR43245:SF55">
    <property type="entry name" value="NAD(P)-BINDING DOMAIN-CONTAINING PROTEIN"/>
    <property type="match status" value="1"/>
</dbReference>
<dbReference type="RefSeq" id="WP_057572228.1">
    <property type="nucleotide sequence ID" value="NZ_CATYWZ010000015.1"/>
</dbReference>
<dbReference type="Gene3D" id="3.40.50.720">
    <property type="entry name" value="NAD(P)-binding Rossmann-like Domain"/>
    <property type="match status" value="1"/>
</dbReference>
<dbReference type="SUPFAM" id="SSF51182">
    <property type="entry name" value="RmlC-like cupins"/>
    <property type="match status" value="1"/>
</dbReference>
<dbReference type="PANTHER" id="PTHR43245">
    <property type="entry name" value="BIFUNCTIONAL POLYMYXIN RESISTANCE PROTEIN ARNA"/>
    <property type="match status" value="1"/>
</dbReference>
<dbReference type="Pfam" id="PF14667">
    <property type="entry name" value="Polysacc_synt_C"/>
    <property type="match status" value="1"/>
</dbReference>
<reference evidence="3 4" key="1">
    <citation type="submission" date="2015-09" db="EMBL/GenBank/DDBJ databases">
        <authorList>
            <consortium name="Pathogen Informatics"/>
        </authorList>
    </citation>
    <scope>NUCLEOTIDE SEQUENCE [LARGE SCALE GENOMIC DNA]</scope>
    <source>
        <strain evidence="3 4">2789STDY5834865</strain>
    </source>
</reference>